<dbReference type="Proteomes" id="UP000664169">
    <property type="component" value="Unassembled WGS sequence"/>
</dbReference>
<keyword evidence="7" id="KW-0808">Transferase</keyword>
<evidence type="ECO:0000256" key="1">
    <source>
        <dbReference type="ARBA" id="ARBA00004952"/>
    </source>
</evidence>
<dbReference type="GO" id="GO:0004516">
    <property type="term" value="F:nicotinate phosphoribosyltransferase activity"/>
    <property type="evidence" value="ECO:0007669"/>
    <property type="project" value="UniProtKB-UniRule"/>
</dbReference>
<proteinExistence type="inferred from homology"/>
<keyword evidence="13" id="KW-1185">Reference proteome</keyword>
<dbReference type="InterPro" id="IPR006406">
    <property type="entry name" value="Nic_PRibTrfase"/>
</dbReference>
<comment type="similarity">
    <text evidence="2 9">Belongs to the NAPRTase family.</text>
</comment>
<dbReference type="OrthoDB" id="193380at2759"/>
<dbReference type="GO" id="GO:0034355">
    <property type="term" value="P:NAD+ biosynthetic process via the salvage pathway"/>
    <property type="evidence" value="ECO:0007669"/>
    <property type="project" value="TreeGrafter"/>
</dbReference>
<feature type="domain" description="Nicotinate/nicotinamide phosphoribosyltransferase" evidence="10">
    <location>
        <begin position="179"/>
        <end position="420"/>
    </location>
</feature>
<evidence type="ECO:0000256" key="4">
    <source>
        <dbReference type="ARBA" id="ARBA00022553"/>
    </source>
</evidence>
<comment type="PTM">
    <text evidence="9">Transiently phosphorylated on a His residue during the reaction cycle. Phosphorylation strongly increases the affinity for substrates and increases the rate of nicotinate D-ribonucleotide production. Dephosphorylation regenerates the low-affinity form of the enzyme, leading to product release.</text>
</comment>
<dbReference type="UniPathway" id="UPA00253">
    <property type="reaction ID" value="UER00457"/>
</dbReference>
<dbReference type="NCBIfam" id="TIGR01514">
    <property type="entry name" value="NAPRTase"/>
    <property type="match status" value="1"/>
</dbReference>
<dbReference type="AlphaFoldDB" id="A0A8H3I6A7"/>
<dbReference type="InterPro" id="IPR040727">
    <property type="entry name" value="NAPRTase_N"/>
</dbReference>
<evidence type="ECO:0000313" key="12">
    <source>
        <dbReference type="EMBL" id="CAF9916492.1"/>
    </source>
</evidence>
<gene>
    <name evidence="12" type="ORF">GOMPHAMPRED_001024</name>
</gene>
<dbReference type="SUPFAM" id="SSF54675">
    <property type="entry name" value="Nicotinate/Quinolinate PRTase N-terminal domain-like"/>
    <property type="match status" value="1"/>
</dbReference>
<dbReference type="Pfam" id="PF04095">
    <property type="entry name" value="NAPRTase"/>
    <property type="match status" value="1"/>
</dbReference>
<dbReference type="SUPFAM" id="SSF51690">
    <property type="entry name" value="Nicotinate/Quinolinate PRTase C-terminal domain-like"/>
    <property type="match status" value="1"/>
</dbReference>
<reference evidence="12" key="1">
    <citation type="submission" date="2021-03" db="EMBL/GenBank/DDBJ databases">
        <authorList>
            <person name="Tagirdzhanova G."/>
        </authorList>
    </citation>
    <scope>NUCLEOTIDE SEQUENCE</scope>
</reference>
<dbReference type="InterPro" id="IPR041525">
    <property type="entry name" value="N/Namide_PRibTrfase"/>
</dbReference>
<name>A0A8H3I6A7_9LECA</name>
<comment type="function">
    <text evidence="9">Catalyzes the synthesis of beta-nicotinate D-ribonucleotide from nicotinate and 5-phospho-D-ribose 1-phosphate at the expense of ATP.</text>
</comment>
<dbReference type="Pfam" id="PF17767">
    <property type="entry name" value="NAPRTase_N"/>
    <property type="match status" value="1"/>
</dbReference>
<evidence type="ECO:0000256" key="9">
    <source>
        <dbReference type="RuleBase" id="RU003838"/>
    </source>
</evidence>
<dbReference type="GO" id="GO:0005829">
    <property type="term" value="C:cytosol"/>
    <property type="evidence" value="ECO:0007669"/>
    <property type="project" value="TreeGrafter"/>
</dbReference>
<dbReference type="EC" id="6.3.4.21" evidence="3 9"/>
<dbReference type="GO" id="GO:0016740">
    <property type="term" value="F:transferase activity"/>
    <property type="evidence" value="ECO:0007669"/>
    <property type="project" value="UniProtKB-KW"/>
</dbReference>
<evidence type="ECO:0000256" key="3">
    <source>
        <dbReference type="ARBA" id="ARBA00013236"/>
    </source>
</evidence>
<sequence length="434" mass="49560">MAASSSNIATEGVFSILDTDMYKLTMQCAVQKYYPQTYVTYTYTNRTPSMKLNKKAFQWLQTQVNGLSSIALTEEEYKYLKTNCPFLNAEYLDYLKGFRFRPEEHVSLTFDDEQNSQDSRGGLICNVRGMWLETILYEIPLLALTSEAYFRFIDTDWDYEGQEESAHQKGRDLLDYKIAFSEFGTRRRRSYQAQDLVLQGLSRAARDVHQGRFVGSSNVHFAMKYGVMPVGTVAHEWFMGTAASMDNYMDSTEKALQRWVRTFGDGVLGIALTDTFGTPAFLEAFARPMPFGDKTYAQSFAGVRQDSGDPEEFINIMRSFYDKHGIGKKTIIFSDSLNVEKSKKYHDMAIEKGFYPSFGIGTFFTNDFHHKSNREKSKPLNIVIKLSSANGNYAVKLSDESGKNTGDAATVRRAKEAFDYKDKHWDEADEAARW</sequence>
<feature type="domain" description="Nicotinate phosphoribosyltransferase N-terminal" evidence="11">
    <location>
        <begin position="17"/>
        <end position="146"/>
    </location>
</feature>
<protein>
    <recommendedName>
        <fullName evidence="3 9">Nicotinate phosphoribosyltransferase</fullName>
        <ecNumber evidence="3 9">6.3.4.21</ecNumber>
    </recommendedName>
</protein>
<evidence type="ECO:0000313" key="13">
    <source>
        <dbReference type="Proteomes" id="UP000664169"/>
    </source>
</evidence>
<evidence type="ECO:0000256" key="5">
    <source>
        <dbReference type="ARBA" id="ARBA00022598"/>
    </source>
</evidence>
<accession>A0A8H3I6A7</accession>
<evidence type="ECO:0000256" key="7">
    <source>
        <dbReference type="ARBA" id="ARBA00022679"/>
    </source>
</evidence>
<dbReference type="Gene3D" id="3.20.140.10">
    <property type="entry name" value="nicotinate phosphoribosyltransferase"/>
    <property type="match status" value="1"/>
</dbReference>
<evidence type="ECO:0000259" key="10">
    <source>
        <dbReference type="Pfam" id="PF04095"/>
    </source>
</evidence>
<organism evidence="12 13">
    <name type="scientific">Gomphillus americanus</name>
    <dbReference type="NCBI Taxonomy" id="1940652"/>
    <lineage>
        <taxon>Eukaryota</taxon>
        <taxon>Fungi</taxon>
        <taxon>Dikarya</taxon>
        <taxon>Ascomycota</taxon>
        <taxon>Pezizomycotina</taxon>
        <taxon>Lecanoromycetes</taxon>
        <taxon>OSLEUM clade</taxon>
        <taxon>Ostropomycetidae</taxon>
        <taxon>Ostropales</taxon>
        <taxon>Graphidaceae</taxon>
        <taxon>Gomphilloideae</taxon>
        <taxon>Gomphillus</taxon>
    </lineage>
</organism>
<evidence type="ECO:0000256" key="2">
    <source>
        <dbReference type="ARBA" id="ARBA00010897"/>
    </source>
</evidence>
<dbReference type="InterPro" id="IPR007229">
    <property type="entry name" value="Nic_PRibTrfase-Fam"/>
</dbReference>
<evidence type="ECO:0000256" key="6">
    <source>
        <dbReference type="ARBA" id="ARBA00022642"/>
    </source>
</evidence>
<keyword evidence="6 9" id="KW-0662">Pyridine nucleotide biosynthesis</keyword>
<dbReference type="FunFam" id="3.20.140.10:FF:000009">
    <property type="entry name" value="Nicotinate phosphoribosyltransferase"/>
    <property type="match status" value="1"/>
</dbReference>
<comment type="pathway">
    <text evidence="1 9">Cofactor biosynthesis; NAD(+) biosynthesis; nicotinate D-ribonucleotide from nicotinate: step 1/1.</text>
</comment>
<comment type="catalytic activity">
    <reaction evidence="8 9">
        <text>5-phospho-alpha-D-ribose 1-diphosphate + nicotinate + ATP + H2O = nicotinate beta-D-ribonucleotide + ADP + phosphate + diphosphate</text>
        <dbReference type="Rhea" id="RHEA:36163"/>
        <dbReference type="ChEBI" id="CHEBI:15377"/>
        <dbReference type="ChEBI" id="CHEBI:30616"/>
        <dbReference type="ChEBI" id="CHEBI:32544"/>
        <dbReference type="ChEBI" id="CHEBI:33019"/>
        <dbReference type="ChEBI" id="CHEBI:43474"/>
        <dbReference type="ChEBI" id="CHEBI:57502"/>
        <dbReference type="ChEBI" id="CHEBI:58017"/>
        <dbReference type="ChEBI" id="CHEBI:456216"/>
        <dbReference type="EC" id="6.3.4.21"/>
    </reaction>
</comment>
<keyword evidence="4" id="KW-0597">Phosphoprotein</keyword>
<comment type="caution">
    <text evidence="12">The sequence shown here is derived from an EMBL/GenBank/DDBJ whole genome shotgun (WGS) entry which is preliminary data.</text>
</comment>
<dbReference type="PANTHER" id="PTHR11098:SF1">
    <property type="entry name" value="NICOTINATE PHOSPHORIBOSYLTRANSFERASE"/>
    <property type="match status" value="1"/>
</dbReference>
<evidence type="ECO:0000256" key="8">
    <source>
        <dbReference type="ARBA" id="ARBA00048668"/>
    </source>
</evidence>
<dbReference type="EMBL" id="CAJPDQ010000011">
    <property type="protein sequence ID" value="CAF9916492.1"/>
    <property type="molecule type" value="Genomic_DNA"/>
</dbReference>
<dbReference type="PIRSF" id="PIRSF000484">
    <property type="entry name" value="NAPRT"/>
    <property type="match status" value="1"/>
</dbReference>
<dbReference type="PANTHER" id="PTHR11098">
    <property type="entry name" value="NICOTINATE PHOSPHORIBOSYLTRANSFERASE"/>
    <property type="match status" value="1"/>
</dbReference>
<evidence type="ECO:0000259" key="11">
    <source>
        <dbReference type="Pfam" id="PF17767"/>
    </source>
</evidence>
<dbReference type="InterPro" id="IPR036068">
    <property type="entry name" value="Nicotinate_pribotase-like_C"/>
</dbReference>
<keyword evidence="5 9" id="KW-0436">Ligase</keyword>